<keyword evidence="3" id="KW-1185">Reference proteome</keyword>
<name>A0ABV8AAB1_9DEIO</name>
<protein>
    <submittedName>
        <fullName evidence="2">Recombinase family protein</fullName>
    </submittedName>
</protein>
<evidence type="ECO:0000313" key="2">
    <source>
        <dbReference type="EMBL" id="MFC3861137.1"/>
    </source>
</evidence>
<evidence type="ECO:0000259" key="1">
    <source>
        <dbReference type="PROSITE" id="PS51736"/>
    </source>
</evidence>
<evidence type="ECO:0000313" key="3">
    <source>
        <dbReference type="Proteomes" id="UP001595748"/>
    </source>
</evidence>
<dbReference type="InterPro" id="IPR006119">
    <property type="entry name" value="Resolv_N"/>
</dbReference>
<dbReference type="Pfam" id="PF00239">
    <property type="entry name" value="Resolvase"/>
    <property type="match status" value="1"/>
</dbReference>
<organism evidence="2 3">
    <name type="scientific">Deinococcus antarcticus</name>
    <dbReference type="NCBI Taxonomy" id="1298767"/>
    <lineage>
        <taxon>Bacteria</taxon>
        <taxon>Thermotogati</taxon>
        <taxon>Deinococcota</taxon>
        <taxon>Deinococci</taxon>
        <taxon>Deinococcales</taxon>
        <taxon>Deinococcaceae</taxon>
        <taxon>Deinococcus</taxon>
    </lineage>
</organism>
<reference evidence="3" key="1">
    <citation type="journal article" date="2019" name="Int. J. Syst. Evol. Microbiol.">
        <title>The Global Catalogue of Microorganisms (GCM) 10K type strain sequencing project: providing services to taxonomists for standard genome sequencing and annotation.</title>
        <authorList>
            <consortium name="The Broad Institute Genomics Platform"/>
            <consortium name="The Broad Institute Genome Sequencing Center for Infectious Disease"/>
            <person name="Wu L."/>
            <person name="Ma J."/>
        </authorList>
    </citation>
    <scope>NUCLEOTIDE SEQUENCE [LARGE SCALE GENOMIC DNA]</scope>
    <source>
        <strain evidence="3">CCTCC AB 2013263</strain>
    </source>
</reference>
<dbReference type="EMBL" id="JBHRZF010000127">
    <property type="protein sequence ID" value="MFC3861137.1"/>
    <property type="molecule type" value="Genomic_DNA"/>
</dbReference>
<sequence>MLNLQHLVRQLTSKGVAVKFIKESMVLRPGEQDAISTLLFSLMGVFAQFERDLIREWRFEGIG</sequence>
<dbReference type="Gene3D" id="3.40.50.1390">
    <property type="entry name" value="Resolvase, N-terminal catalytic domain"/>
    <property type="match status" value="1"/>
</dbReference>
<gene>
    <name evidence="2" type="ORF">ACFOPQ_10245</name>
</gene>
<dbReference type="InterPro" id="IPR036162">
    <property type="entry name" value="Resolvase-like_N_sf"/>
</dbReference>
<dbReference type="Proteomes" id="UP001595748">
    <property type="component" value="Unassembled WGS sequence"/>
</dbReference>
<dbReference type="SUPFAM" id="SSF53041">
    <property type="entry name" value="Resolvase-like"/>
    <property type="match status" value="1"/>
</dbReference>
<dbReference type="RefSeq" id="WP_380077742.1">
    <property type="nucleotide sequence ID" value="NZ_JBHRZF010000127.1"/>
</dbReference>
<comment type="caution">
    <text evidence="2">The sequence shown here is derived from an EMBL/GenBank/DDBJ whole genome shotgun (WGS) entry which is preliminary data.</text>
</comment>
<dbReference type="PROSITE" id="PS51736">
    <property type="entry name" value="RECOMBINASES_3"/>
    <property type="match status" value="1"/>
</dbReference>
<accession>A0ABV8AAB1</accession>
<feature type="domain" description="Resolvase/invertase-type recombinase catalytic" evidence="1">
    <location>
        <begin position="1"/>
        <end position="63"/>
    </location>
</feature>
<proteinExistence type="predicted"/>